<keyword evidence="1" id="KW-0732">Signal</keyword>
<organism evidence="2 3">
    <name type="scientific">Hydrocarboniphaga daqingensis</name>
    <dbReference type="NCBI Taxonomy" id="490188"/>
    <lineage>
        <taxon>Bacteria</taxon>
        <taxon>Pseudomonadati</taxon>
        <taxon>Pseudomonadota</taxon>
        <taxon>Gammaproteobacteria</taxon>
        <taxon>Nevskiales</taxon>
        <taxon>Nevskiaceae</taxon>
        <taxon>Hydrocarboniphaga</taxon>
    </lineage>
</organism>
<dbReference type="STRING" id="490188.SAMN04488068_0942"/>
<feature type="signal peptide" evidence="1">
    <location>
        <begin position="1"/>
        <end position="26"/>
    </location>
</feature>
<name>A0A1M5LK18_9GAMM</name>
<reference evidence="2 3" key="1">
    <citation type="submission" date="2016-11" db="EMBL/GenBank/DDBJ databases">
        <authorList>
            <person name="Jaros S."/>
            <person name="Januszkiewicz K."/>
            <person name="Wedrychowicz H."/>
        </authorList>
    </citation>
    <scope>NUCLEOTIDE SEQUENCE [LARGE SCALE GENOMIC DNA]</scope>
    <source>
        <strain evidence="2 3">CGMCC 1.7049</strain>
    </source>
</reference>
<accession>A0A1M5LK18</accession>
<gene>
    <name evidence="2" type="ORF">SAMN04488068_0942</name>
</gene>
<evidence type="ECO:0000313" key="3">
    <source>
        <dbReference type="Proteomes" id="UP000199758"/>
    </source>
</evidence>
<dbReference type="EMBL" id="FQWZ01000002">
    <property type="protein sequence ID" value="SHG65250.1"/>
    <property type="molecule type" value="Genomic_DNA"/>
</dbReference>
<evidence type="ECO:0000256" key="1">
    <source>
        <dbReference type="SAM" id="SignalP"/>
    </source>
</evidence>
<dbReference type="AlphaFoldDB" id="A0A1M5LK18"/>
<dbReference type="SUPFAM" id="SSF50956">
    <property type="entry name" value="Thermostable phytase (3-phytase)"/>
    <property type="match status" value="1"/>
</dbReference>
<proteinExistence type="predicted"/>
<dbReference type="Proteomes" id="UP000199758">
    <property type="component" value="Unassembled WGS sequence"/>
</dbReference>
<evidence type="ECO:0008006" key="4">
    <source>
        <dbReference type="Google" id="ProtNLM"/>
    </source>
</evidence>
<evidence type="ECO:0000313" key="2">
    <source>
        <dbReference type="EMBL" id="SHG65250.1"/>
    </source>
</evidence>
<sequence length="310" mass="33443">MITYGWNAWRSGMAVALLATSASSLAAPPTPSLREAGRVQVPDLIELSGLAPSQRVAGRWWGHNDSGGGAWLYAFDERGQEQGRVLATVGAFDWEDMASYRQQGVALLAVADTGDNFSARNRLSVQVFEEPPAELPAQLTPVRTIEFRFEDGPRDCEGLAADPAQDRFLLVDKARHPVGLYALPMHPPPGIAVARRIASLPSLFPGAGPPAEALGASRYRGTPTALDLSPDGLRLLLLTYTHLLELRREPDQSWADAARAGTLGALKLPRTPLLEAAAYDADGRGALVSGERANAPIRRWNGRFDPRPAR</sequence>
<feature type="chain" id="PRO_5012861320" description="Phytase-like domain-containing protein" evidence="1">
    <location>
        <begin position="27"/>
        <end position="310"/>
    </location>
</feature>
<protein>
    <recommendedName>
        <fullName evidence="4">Phytase-like domain-containing protein</fullName>
    </recommendedName>
</protein>
<keyword evidence="3" id="KW-1185">Reference proteome</keyword>